<dbReference type="GO" id="GO:0006888">
    <property type="term" value="P:endoplasmic reticulum to Golgi vesicle-mediated transport"/>
    <property type="evidence" value="ECO:0007669"/>
    <property type="project" value="InterPro"/>
</dbReference>
<dbReference type="PANTHER" id="PTHR13520:SF0">
    <property type="entry name" value="RAD50-INTERACTING PROTEIN 1"/>
    <property type="match status" value="1"/>
</dbReference>
<accession>A0A1B8GBR7</accession>
<reference evidence="2 3" key="1">
    <citation type="submission" date="2016-03" db="EMBL/GenBank/DDBJ databases">
        <title>Comparative genomics of Pseudogymnoascus destructans, the fungus causing white-nose syndrome of bats.</title>
        <authorList>
            <person name="Palmer J.M."/>
            <person name="Drees K.P."/>
            <person name="Foster J.T."/>
            <person name="Lindner D.L."/>
        </authorList>
    </citation>
    <scope>NUCLEOTIDE SEQUENCE [LARGE SCALE GENOMIC DNA]</scope>
    <source>
        <strain evidence="2 3">UAMH 10579</strain>
    </source>
</reference>
<gene>
    <name evidence="2" type="ORF">VE01_08405</name>
</gene>
<dbReference type="GO" id="GO:0006890">
    <property type="term" value="P:retrograde vesicle-mediated transport, Golgi to endoplasmic reticulum"/>
    <property type="evidence" value="ECO:0007669"/>
    <property type="project" value="InterPro"/>
</dbReference>
<dbReference type="GO" id="GO:0070939">
    <property type="term" value="C:Dsl1/NZR complex"/>
    <property type="evidence" value="ECO:0007669"/>
    <property type="project" value="InterPro"/>
</dbReference>
<dbReference type="InterPro" id="IPR042044">
    <property type="entry name" value="EXOC6PINT-1/Sec15/Tip20_C_dom2"/>
</dbReference>
<proteinExistence type="predicted"/>
<feature type="coiled-coil region" evidence="1">
    <location>
        <begin position="46"/>
        <end position="80"/>
    </location>
</feature>
<dbReference type="STRING" id="342668.A0A1B8GBR7"/>
<keyword evidence="3" id="KW-1185">Reference proteome</keyword>
<dbReference type="Proteomes" id="UP000091956">
    <property type="component" value="Unassembled WGS sequence"/>
</dbReference>
<dbReference type="PROSITE" id="PS51386">
    <property type="entry name" value="RINT1_TIP20"/>
    <property type="match status" value="1"/>
</dbReference>
<sequence>MASASVARNERSPIAVVRNSSNISEGEHDIRLDDYLNDKLQTAADFQNLDSLIANVEEQRVQLLSQLQDARSKLAKSNEAAATHSDTLLQRTKAFQDIQSGIDKRLTIVTASDAPDEAVQRFKAPIEKLRRLDLAYYYVEMLQEVDSLAKEARGFLPEHPKEALKPYARLKELSISLRRLQTPADDAAGHLVTHVEKRANILWSEMKQVMVDNFEGVLKKTDWPTASETPTEAWTASFQRLLELQTPEILNAPARQPMVLLPMACLTKPFVQQFRYHFMGTKASNTKLHPAYFLQWVVELVESREDYLIDNVGPILMSHFGSTVTTNRSYNDPVAAFITALLPVVRERVNTLLVSIANEPSVLSSFMVSLMKFDEDIRLKFNYDGGNSKKGWKGLTREVLDKWFLRWLEVEKDFAVMRYKSIIESNDNSRIDYDSTGPNTTKATYGASKVMDLLGNVTKQYQGLPKFSFQMRFVIDIQIRILDEYHSLLKDSLDAYIAITSTVGRALHGVTKEQQAQMEGTGGLESLCKVYGSSDHVINTLNDWSNDLFFLGLWIELQERAKKRSMGDNLAEAMSYEAVRNSTSVSVGSDGDGAVFDETVSAYTKQRDHAQLLMTESIKHSLPATLRAYTNKPNWLTVDISEAGVQAPMNITAEFEAPLQTLERDMSFLHNAVATATFRRIFGEVFEFLGESLWRDVLMREKFTRNGAAQFYRDLSAMLSLIDNYITDGSSSDLGMPKLREAATLLNLPEKAQDGLMSFTDASDRAFASNAGATGVLEELRFKNLTYNEVRLVLGRRQG</sequence>
<organism evidence="2 3">
    <name type="scientific">Pseudogymnoascus verrucosus</name>
    <dbReference type="NCBI Taxonomy" id="342668"/>
    <lineage>
        <taxon>Eukaryota</taxon>
        <taxon>Fungi</taxon>
        <taxon>Dikarya</taxon>
        <taxon>Ascomycota</taxon>
        <taxon>Pezizomycotina</taxon>
        <taxon>Leotiomycetes</taxon>
        <taxon>Thelebolales</taxon>
        <taxon>Thelebolaceae</taxon>
        <taxon>Pseudogymnoascus</taxon>
    </lineage>
</organism>
<evidence type="ECO:0000313" key="2">
    <source>
        <dbReference type="EMBL" id="OBT93274.1"/>
    </source>
</evidence>
<dbReference type="RefSeq" id="XP_018127007.1">
    <property type="nucleotide sequence ID" value="XM_018277830.2"/>
</dbReference>
<dbReference type="Gene3D" id="1.20.58.670">
    <property type="entry name" value="Dsl1p vesicle tethering complex, Tip20p subunit, domain D"/>
    <property type="match status" value="1"/>
</dbReference>
<protein>
    <recommendedName>
        <fullName evidence="4">RAD50-interacting protein 1</fullName>
    </recommendedName>
</protein>
<dbReference type="Gene3D" id="1.20.58.1420">
    <property type="entry name" value="Dsl1p vesicle tethering complex, Tip20p subunit, domain B"/>
    <property type="match status" value="1"/>
</dbReference>
<dbReference type="Pfam" id="PF04437">
    <property type="entry name" value="RINT1_TIP1"/>
    <property type="match status" value="1"/>
</dbReference>
<dbReference type="AlphaFoldDB" id="A0A1B8GBR7"/>
<name>A0A1B8GBR7_9PEZI</name>
<evidence type="ECO:0000256" key="1">
    <source>
        <dbReference type="SAM" id="Coils"/>
    </source>
</evidence>
<reference evidence="3" key="2">
    <citation type="journal article" date="2018" name="Nat. Commun.">
        <title>Extreme sensitivity to ultraviolet light in the fungal pathogen causing white-nose syndrome of bats.</title>
        <authorList>
            <person name="Palmer J.M."/>
            <person name="Drees K.P."/>
            <person name="Foster J.T."/>
            <person name="Lindner D.L."/>
        </authorList>
    </citation>
    <scope>NUCLEOTIDE SEQUENCE [LARGE SCALE GENOMIC DNA]</scope>
    <source>
        <strain evidence="3">UAMH 10579</strain>
    </source>
</reference>
<dbReference type="GeneID" id="28841791"/>
<dbReference type="PANTHER" id="PTHR13520">
    <property type="entry name" value="RAD50-INTERACTING PROTEIN 1 RINT-1"/>
    <property type="match status" value="1"/>
</dbReference>
<evidence type="ECO:0008006" key="4">
    <source>
        <dbReference type="Google" id="ProtNLM"/>
    </source>
</evidence>
<dbReference type="InterPro" id="IPR007528">
    <property type="entry name" value="RINT1_Tip20"/>
</dbReference>
<dbReference type="InterPro" id="IPR042042">
    <property type="entry name" value="Tip20p_domB"/>
</dbReference>
<dbReference type="OrthoDB" id="2189254at2759"/>
<dbReference type="GO" id="GO:0060628">
    <property type="term" value="P:regulation of ER to Golgi vesicle-mediated transport"/>
    <property type="evidence" value="ECO:0007669"/>
    <property type="project" value="TreeGrafter"/>
</dbReference>
<keyword evidence="1" id="KW-0175">Coiled coil</keyword>
<dbReference type="EMBL" id="KV460255">
    <property type="protein sequence ID" value="OBT93274.1"/>
    <property type="molecule type" value="Genomic_DNA"/>
</dbReference>
<evidence type="ECO:0000313" key="3">
    <source>
        <dbReference type="Proteomes" id="UP000091956"/>
    </source>
</evidence>